<evidence type="ECO:0000256" key="2">
    <source>
        <dbReference type="ARBA" id="ARBA00023157"/>
    </source>
</evidence>
<reference evidence="8 9" key="1">
    <citation type="submission" date="2021-06" db="EMBL/GenBank/DDBJ databases">
        <authorList>
            <person name="Palmer J.M."/>
        </authorList>
    </citation>
    <scope>NUCLEOTIDE SEQUENCE [LARGE SCALE GENOMIC DNA]</scope>
    <source>
        <strain evidence="8 9">AS_MEX2019</strain>
        <tissue evidence="8">Muscle</tissue>
    </source>
</reference>
<evidence type="ECO:0000256" key="1">
    <source>
        <dbReference type="ARBA" id="ARBA00022729"/>
    </source>
</evidence>
<dbReference type="InterPro" id="IPR013783">
    <property type="entry name" value="Ig-like_fold"/>
</dbReference>
<dbReference type="SUPFAM" id="SSF48726">
    <property type="entry name" value="Immunoglobulin"/>
    <property type="match status" value="2"/>
</dbReference>
<evidence type="ECO:0000313" key="8">
    <source>
        <dbReference type="EMBL" id="MEQ2306240.1"/>
    </source>
</evidence>
<feature type="compositionally biased region" description="Basic and acidic residues" evidence="4">
    <location>
        <begin position="726"/>
        <end position="742"/>
    </location>
</feature>
<accession>A0ABV0ZJY6</accession>
<feature type="region of interest" description="Disordered" evidence="4">
    <location>
        <begin position="717"/>
        <end position="839"/>
    </location>
</feature>
<dbReference type="Gene3D" id="2.60.40.10">
    <property type="entry name" value="Immunoglobulins"/>
    <property type="match status" value="2"/>
</dbReference>
<dbReference type="PROSITE" id="PS50835">
    <property type="entry name" value="IG_LIKE"/>
    <property type="match status" value="3"/>
</dbReference>
<dbReference type="InterPro" id="IPR003598">
    <property type="entry name" value="Ig_sub2"/>
</dbReference>
<dbReference type="CDD" id="cd00096">
    <property type="entry name" value="Ig"/>
    <property type="match status" value="1"/>
</dbReference>
<dbReference type="EMBL" id="JAHRIP010066122">
    <property type="protein sequence ID" value="MEQ2306240.1"/>
    <property type="molecule type" value="Genomic_DNA"/>
</dbReference>
<keyword evidence="1 6" id="KW-0732">Signal</keyword>
<keyword evidence="5" id="KW-0812">Transmembrane</keyword>
<dbReference type="PANTHER" id="PTHR11481:SF60">
    <property type="entry name" value="IG-LIKE DOMAIN-CONTAINING PROTEIN"/>
    <property type="match status" value="1"/>
</dbReference>
<gene>
    <name evidence="8" type="ORF">AMECASPLE_006111</name>
</gene>
<dbReference type="Pfam" id="PF13927">
    <property type="entry name" value="Ig_3"/>
    <property type="match status" value="1"/>
</dbReference>
<dbReference type="InterPro" id="IPR040878">
    <property type="entry name" value="IL-40-like_Ig"/>
</dbReference>
<keyword evidence="3" id="KW-0325">Glycoprotein</keyword>
<evidence type="ECO:0000256" key="5">
    <source>
        <dbReference type="SAM" id="Phobius"/>
    </source>
</evidence>
<comment type="caution">
    <text evidence="8">The sequence shown here is derived from an EMBL/GenBank/DDBJ whole genome shotgun (WGS) entry which is preliminary data.</text>
</comment>
<feature type="signal peptide" evidence="6">
    <location>
        <begin position="1"/>
        <end position="21"/>
    </location>
</feature>
<evidence type="ECO:0000256" key="6">
    <source>
        <dbReference type="SAM" id="SignalP"/>
    </source>
</evidence>
<keyword evidence="9" id="KW-1185">Reference proteome</keyword>
<protein>
    <recommendedName>
        <fullName evidence="7">Ig-like domain-containing protein</fullName>
    </recommendedName>
</protein>
<evidence type="ECO:0000256" key="3">
    <source>
        <dbReference type="ARBA" id="ARBA00023180"/>
    </source>
</evidence>
<keyword evidence="5" id="KW-1133">Transmembrane helix</keyword>
<feature type="domain" description="Ig-like" evidence="7">
    <location>
        <begin position="392"/>
        <end position="482"/>
    </location>
</feature>
<feature type="domain" description="Ig-like" evidence="7">
    <location>
        <begin position="488"/>
        <end position="577"/>
    </location>
</feature>
<dbReference type="InterPro" id="IPR036179">
    <property type="entry name" value="Ig-like_dom_sf"/>
</dbReference>
<feature type="transmembrane region" description="Helical" evidence="5">
    <location>
        <begin position="586"/>
        <end position="608"/>
    </location>
</feature>
<dbReference type="PANTHER" id="PTHR11481">
    <property type="entry name" value="IMMUNOGLOBULIN FC RECEPTOR"/>
    <property type="match status" value="1"/>
</dbReference>
<dbReference type="Pfam" id="PF13895">
    <property type="entry name" value="Ig_2"/>
    <property type="match status" value="1"/>
</dbReference>
<feature type="chain" id="PRO_5047457816" description="Ig-like domain-containing protein" evidence="6">
    <location>
        <begin position="22"/>
        <end position="839"/>
    </location>
</feature>
<dbReference type="Proteomes" id="UP001469553">
    <property type="component" value="Unassembled WGS sequence"/>
</dbReference>
<keyword evidence="2" id="KW-1015">Disulfide bond</keyword>
<feature type="domain" description="Ig-like" evidence="7">
    <location>
        <begin position="217"/>
        <end position="389"/>
    </location>
</feature>
<sequence>MGLRLLLTSTLLLSWTASNSALKITSVNLSIEPNANVIRNTSVTLRCKAGVLAYGTEAPNRVYTIYKDDNVIYNKTTSSSEDFFYNLPEARVSNNGKYRCMINIMGEKMASEVVTLTVTGMSTPILRLNKANITEGEVVTATCLAPGETGSLLFSFYDGSKEVDKIGLNSNSVTFLPKGVGDHIIHCSYSVFIMPNLFKSQRSNAVTVKVKELSLEPILKISPQHNVYEGDTLNITCSVSDSREDYRDAELLLSQGNKILQRGNTSIHVSWTARATSLKLTIECWLYVGNVAKVDNKTVSVIELFSVPTLKMSPPEVFQGDSIRLICQSERLSYNRLGGENLIYSLEPLEYHMSRAGNGVFAGNAKTIDSNYTCTATAKGIKKKSNVLTIRPKVSVSAPKIWVSGNAILGKKIEIFCLSNTGTPPITYTLWKTNEQKQIAIVQEFSKPANFTVYISEPEELIKYFCSANNGGKKPYSSDKLRAAVIEPMTEAHLMVLPISGDISEGNSVTLICSFKGTPPVTVRWFRDGDPNALETTTTKINTTNYPFILSKEHSDKYYCKAENRANSVESDRVNLVVGMAMWKKLLIPGIVILVVSSLVLVGFVLFIRSRRGKRETAAELSVKPASPKSDDSLTVTLTHDTEVYNAATDAASFYDDKEGRVTNGTRGSVASLPADIINRSSCSFSIKICNSEWEEPQTCPPGSGTDTEEIQATDIRRPPIAQEPQENHLRDYCNPPREEQGRIPGEPLSSHSAEAPGSCSNKPTGPAGSRLRPSRFSHGPRDPRPWDISLPKQRPDRAQGSRPRQAATGSEPANTKAPSPGHREPQVHQWAETPTTSR</sequence>
<evidence type="ECO:0000259" key="7">
    <source>
        <dbReference type="PROSITE" id="PS50835"/>
    </source>
</evidence>
<dbReference type="InterPro" id="IPR050488">
    <property type="entry name" value="Ig_Fc_receptor"/>
</dbReference>
<dbReference type="InterPro" id="IPR007110">
    <property type="entry name" value="Ig-like_dom"/>
</dbReference>
<organism evidence="8 9">
    <name type="scientific">Ameca splendens</name>
    <dbReference type="NCBI Taxonomy" id="208324"/>
    <lineage>
        <taxon>Eukaryota</taxon>
        <taxon>Metazoa</taxon>
        <taxon>Chordata</taxon>
        <taxon>Craniata</taxon>
        <taxon>Vertebrata</taxon>
        <taxon>Euteleostomi</taxon>
        <taxon>Actinopterygii</taxon>
        <taxon>Neopterygii</taxon>
        <taxon>Teleostei</taxon>
        <taxon>Neoteleostei</taxon>
        <taxon>Acanthomorphata</taxon>
        <taxon>Ovalentaria</taxon>
        <taxon>Atherinomorphae</taxon>
        <taxon>Cyprinodontiformes</taxon>
        <taxon>Goodeidae</taxon>
        <taxon>Ameca</taxon>
    </lineage>
</organism>
<feature type="compositionally biased region" description="Polar residues" evidence="4">
    <location>
        <begin position="808"/>
        <end position="818"/>
    </location>
</feature>
<evidence type="ECO:0000256" key="4">
    <source>
        <dbReference type="SAM" id="MobiDB-lite"/>
    </source>
</evidence>
<dbReference type="InterPro" id="IPR003599">
    <property type="entry name" value="Ig_sub"/>
</dbReference>
<keyword evidence="5" id="KW-0472">Membrane</keyword>
<dbReference type="SMART" id="SM00409">
    <property type="entry name" value="IG"/>
    <property type="match status" value="3"/>
</dbReference>
<dbReference type="SMART" id="SM00408">
    <property type="entry name" value="IGc2"/>
    <property type="match status" value="1"/>
</dbReference>
<proteinExistence type="predicted"/>
<name>A0ABV0ZJY6_9TELE</name>
<evidence type="ECO:0000313" key="9">
    <source>
        <dbReference type="Proteomes" id="UP001469553"/>
    </source>
</evidence>
<dbReference type="Pfam" id="PF17736">
    <property type="entry name" value="Ig_C17orf99"/>
    <property type="match status" value="1"/>
</dbReference>